<organism evidence="3 4">
    <name type="scientific">Brachybacterium alimentarium</name>
    <dbReference type="NCBI Taxonomy" id="47845"/>
    <lineage>
        <taxon>Bacteria</taxon>
        <taxon>Bacillati</taxon>
        <taxon>Actinomycetota</taxon>
        <taxon>Actinomycetes</taxon>
        <taxon>Micrococcales</taxon>
        <taxon>Dermabacteraceae</taxon>
        <taxon>Brachybacterium</taxon>
    </lineage>
</organism>
<keyword evidence="2" id="KW-0472">Membrane</keyword>
<evidence type="ECO:0000313" key="4">
    <source>
        <dbReference type="Proteomes" id="UP000218598"/>
    </source>
</evidence>
<evidence type="ECO:0008006" key="5">
    <source>
        <dbReference type="Google" id="ProtNLM"/>
    </source>
</evidence>
<dbReference type="GeneID" id="95325794"/>
<dbReference type="Pfam" id="PF09534">
    <property type="entry name" value="Trp_oprn_chp"/>
    <property type="match status" value="1"/>
</dbReference>
<protein>
    <recommendedName>
        <fullName evidence="5">Trp biosynthesis protein</fullName>
    </recommendedName>
</protein>
<keyword evidence="2" id="KW-0812">Transmembrane</keyword>
<feature type="transmembrane region" description="Helical" evidence="2">
    <location>
        <begin position="85"/>
        <end position="105"/>
    </location>
</feature>
<feature type="compositionally biased region" description="Low complexity" evidence="1">
    <location>
        <begin position="168"/>
        <end position="187"/>
    </location>
</feature>
<dbReference type="EMBL" id="NRGR01000030">
    <property type="protein sequence ID" value="PCC37932.1"/>
    <property type="molecule type" value="Genomic_DNA"/>
</dbReference>
<dbReference type="OrthoDB" id="4794414at2"/>
<dbReference type="RefSeq" id="WP_096163198.1">
    <property type="nucleotide sequence ID" value="NZ_JBQCXU010000017.1"/>
</dbReference>
<sequence length="245" mass="24475">MSTQPPRTARRPGRRLTVLAATAASALLIGATRTTWTAATAPDLTGAAQSVAVTGADAAPAVLALAIVALAAALATSLSSTWVRFVTGPVLIASGLGAAWTAFAVHRDPVSASGSAVSSATGVVGSELSATATVWPLLAVLLGLVLVVLGVVVLIAGRSWPVGTRYRSPAVAAPSDPSRDPAAAWDALTRGEDPSLGPEDEEPSASSVEVPAAAEQETAEQETGEQETAPGTRRSAPDDGAARAD</sequence>
<evidence type="ECO:0000313" key="3">
    <source>
        <dbReference type="EMBL" id="PCC37932.1"/>
    </source>
</evidence>
<dbReference type="Proteomes" id="UP000218598">
    <property type="component" value="Unassembled WGS sequence"/>
</dbReference>
<reference evidence="3 4" key="1">
    <citation type="journal article" date="2017" name="Elife">
        <title>Extensive horizontal gene transfer in cheese-associated bacteria.</title>
        <authorList>
            <person name="Bonham K.S."/>
            <person name="Wolfe B.E."/>
            <person name="Dutton R.J."/>
        </authorList>
    </citation>
    <scope>NUCLEOTIDE SEQUENCE [LARGE SCALE GENOMIC DNA]</scope>
    <source>
        <strain evidence="3 4">341_9</strain>
    </source>
</reference>
<feature type="compositionally biased region" description="Basic and acidic residues" evidence="1">
    <location>
        <begin position="235"/>
        <end position="245"/>
    </location>
</feature>
<accession>A0A2A3YDT8</accession>
<dbReference type="AlphaFoldDB" id="A0A2A3YDT8"/>
<gene>
    <name evidence="3" type="ORF">CIK66_16680</name>
</gene>
<proteinExistence type="predicted"/>
<keyword evidence="2" id="KW-1133">Transmembrane helix</keyword>
<evidence type="ECO:0000256" key="1">
    <source>
        <dbReference type="SAM" id="MobiDB-lite"/>
    </source>
</evidence>
<feature type="transmembrane region" description="Helical" evidence="2">
    <location>
        <begin position="134"/>
        <end position="157"/>
    </location>
</feature>
<feature type="region of interest" description="Disordered" evidence="1">
    <location>
        <begin position="167"/>
        <end position="245"/>
    </location>
</feature>
<feature type="compositionally biased region" description="Low complexity" evidence="1">
    <location>
        <begin position="204"/>
        <end position="216"/>
    </location>
</feature>
<dbReference type="InterPro" id="IPR019051">
    <property type="entry name" value="Trp_biosyn_TM_oprn/chp"/>
</dbReference>
<comment type="caution">
    <text evidence="3">The sequence shown here is derived from an EMBL/GenBank/DDBJ whole genome shotgun (WGS) entry which is preliminary data.</text>
</comment>
<feature type="transmembrane region" description="Helical" evidence="2">
    <location>
        <begin position="61"/>
        <end position="78"/>
    </location>
</feature>
<name>A0A2A3YDT8_9MICO</name>
<evidence type="ECO:0000256" key="2">
    <source>
        <dbReference type="SAM" id="Phobius"/>
    </source>
</evidence>
<keyword evidence="4" id="KW-1185">Reference proteome</keyword>